<dbReference type="EMBL" id="JABWRE010000001">
    <property type="protein sequence ID" value="MBC3439537.1"/>
    <property type="molecule type" value="Genomic_DNA"/>
</dbReference>
<dbReference type="Pfam" id="PF15978">
    <property type="entry name" value="TnsD"/>
    <property type="match status" value="1"/>
</dbReference>
<evidence type="ECO:0000259" key="1">
    <source>
        <dbReference type="Pfam" id="PF06527"/>
    </source>
</evidence>
<sequence length="556" mass="61941">MELKFHFFPAAFPDETLHSVLSRYAQLCGGSSRRAAFAGERAAASFTQNVAFPSRLGDLVGALPPGTDLSVAQIIKRHSVLPYYAPFLTNDQLQYAHSSMAGDGRGLMLKLGVNASRIEGAARVRFCPSCLTDDIIRFGAAYWHRVHQLPGVLVCPQHSQLLKVVDPSWYSRNSQQLCLPGDDGVQAHAIQLNAGVHTLPRLHQIACGSLQLLGLERGPLPATAVRAFLLQAAIDLGLTSGAAHRLDLRLLASHMASLFKFLPADWEYSVLRKAPSGLPATWVTKLLRMPRGTHHPLKYLVLASALRVDLACIPCVDKPAGPEREGPSHLGTRTSRTVAREPVTDGLKGLAAAIWKLALTGEDAAQIAGMLGVSQTQVYRTIRAVNRGPSEWKEARFVRERRRRRESFENEYGGLQAHQCRDYPWLYRCDRMWVSSWIAEYGNRYTSRPGSAGMFAALDVQLAEEIRCCAQRLRAESGKPIRISRTRIGRELHVLARFEKQLPKLPLCRRELNQVCESAEQFRTRRLLWAEAKLLHEQRNVTRSALYRTACIRPGV</sequence>
<reference evidence="4" key="3">
    <citation type="submission" date="2021-06" db="EMBL/GenBank/DDBJ databases">
        <title>Updating the genus Pseudomonas: Description of 43 new species and partition of the Pseudomonas putida group.</title>
        <authorList>
            <person name="Girard L."/>
            <person name="Lood C."/>
            <person name="Vandamme P."/>
            <person name="Rokni-Zadeh H."/>
            <person name="Van Noort V."/>
            <person name="Hofte M."/>
            <person name="Lavigne R."/>
            <person name="De Mot R."/>
        </authorList>
    </citation>
    <scope>NUCLEOTIDE SEQUENCE</scope>
    <source>
        <strain evidence="4">SWRI10</strain>
    </source>
</reference>
<gene>
    <name evidence="4" type="ORF">HU737_022690</name>
    <name evidence="3" type="ORF">HU737_02510</name>
</gene>
<dbReference type="InterPro" id="IPR009492">
    <property type="entry name" value="TniQ"/>
</dbReference>
<evidence type="ECO:0000259" key="2">
    <source>
        <dbReference type="Pfam" id="PF15978"/>
    </source>
</evidence>
<dbReference type="AlphaFoldDB" id="A0A923JT00"/>
<dbReference type="InterPro" id="IPR032750">
    <property type="entry name" value="TnsD_C"/>
</dbReference>
<reference evidence="3" key="2">
    <citation type="submission" date="2020-07" db="EMBL/GenBank/DDBJ databases">
        <authorList>
            <person name="Lood C."/>
            <person name="Girard L."/>
        </authorList>
    </citation>
    <scope>NUCLEOTIDE SEQUENCE</scope>
    <source>
        <strain evidence="3">SWRI10</strain>
    </source>
</reference>
<dbReference type="Pfam" id="PF06527">
    <property type="entry name" value="TniQ"/>
    <property type="match status" value="1"/>
</dbReference>
<organism evidence="3">
    <name type="scientific">Pseudomonas urmiensis</name>
    <dbReference type="NCBI Taxonomy" id="2745493"/>
    <lineage>
        <taxon>Bacteria</taxon>
        <taxon>Pseudomonadati</taxon>
        <taxon>Pseudomonadota</taxon>
        <taxon>Gammaproteobacteria</taxon>
        <taxon>Pseudomonadales</taxon>
        <taxon>Pseudomonadaceae</taxon>
        <taxon>Pseudomonas</taxon>
    </lineage>
</organism>
<comment type="caution">
    <text evidence="3">The sequence shown here is derived from an EMBL/GenBank/DDBJ whole genome shotgun (WGS) entry which is preliminary data.</text>
</comment>
<feature type="domain" description="Transposon Tn7 transposition protein TnsD C-terminal" evidence="2">
    <location>
        <begin position="360"/>
        <end position="510"/>
    </location>
</feature>
<accession>A0A923JT00</accession>
<reference evidence="3" key="1">
    <citation type="journal article" date="2020" name="Microorganisms">
        <title>Reliable Identification of Environmental Pseudomonas Isolates Using the rpoD Gene.</title>
        <authorList>
            <consortium name="The Broad Institute Genome Sequencing Platform"/>
            <person name="Girard L."/>
            <person name="Lood C."/>
            <person name="Rokni-Zadeh H."/>
            <person name="van Noort V."/>
            <person name="Lavigne R."/>
            <person name="De Mot R."/>
        </authorList>
    </citation>
    <scope>NUCLEOTIDE SEQUENCE</scope>
    <source>
        <strain evidence="3">SWRI10</strain>
    </source>
</reference>
<dbReference type="RefSeq" id="WP_186553105.1">
    <property type="nucleotide sequence ID" value="NZ_JABWRE020000001.1"/>
</dbReference>
<proteinExistence type="predicted"/>
<dbReference type="EMBL" id="JABWRE020000001">
    <property type="protein sequence ID" value="MBV4538770.1"/>
    <property type="molecule type" value="Genomic_DNA"/>
</dbReference>
<feature type="domain" description="TniQ" evidence="1">
    <location>
        <begin position="7"/>
        <end position="162"/>
    </location>
</feature>
<evidence type="ECO:0000313" key="4">
    <source>
        <dbReference type="EMBL" id="MBV4538770.1"/>
    </source>
</evidence>
<protein>
    <submittedName>
        <fullName evidence="3">TniQ family protein</fullName>
    </submittedName>
    <submittedName>
        <fullName evidence="4">TnsD family transposase</fullName>
    </submittedName>
</protein>
<dbReference type="Proteomes" id="UP000599879">
    <property type="component" value="Unassembled WGS sequence"/>
</dbReference>
<name>A0A923JT00_9PSED</name>
<evidence type="ECO:0000313" key="3">
    <source>
        <dbReference type="EMBL" id="MBC3439537.1"/>
    </source>
</evidence>